<sequence length="360" mass="40207">MTITTTLEPVTGPFVWRGDELSRTDDWIFRLGPDQVAELEEVGRRFIADDPDLRTVSAAQYPLTAAAEAIRRFGADMDSGRGFVLIRGLRMEEYDDTLAAAIFYLIGLHLGEPIRQNELGDLIDHIVGVSDKAYEEGGLPSRTRDKLPYHSDSSDAVALMCLRPPASGGLSSLVSGATVFNELLARRPDLAPLLLEPWHYDWRRQDPDAPADTYTSPIVSWTQGCFSMYAGADMIESAHRYPGVPPLTGPQREALALIEEITYSDGVALDMDFQPGDIQWLLNYAALHSRTEFVNGADFAHTRHLLRLWLRRDVGRPLVENFGKHVVVDRSSTRTEDAVRDTQGHFRIREAAAVRTDWGD</sequence>
<evidence type="ECO:0000313" key="6">
    <source>
        <dbReference type="EMBL" id="CUU54758.1"/>
    </source>
</evidence>
<dbReference type="InterPro" id="IPR042098">
    <property type="entry name" value="TauD-like_sf"/>
</dbReference>
<evidence type="ECO:0000256" key="4">
    <source>
        <dbReference type="ARBA" id="ARBA00023194"/>
    </source>
</evidence>
<dbReference type="GO" id="GO:0017000">
    <property type="term" value="P:antibiotic biosynthetic process"/>
    <property type="evidence" value="ECO:0007669"/>
    <property type="project" value="UniProtKB-KW"/>
</dbReference>
<keyword evidence="4" id="KW-0045">Antibiotic biosynthesis</keyword>
<organism evidence="6 7">
    <name type="scientific">Parafrankia irregularis</name>
    <dbReference type="NCBI Taxonomy" id="795642"/>
    <lineage>
        <taxon>Bacteria</taxon>
        <taxon>Bacillati</taxon>
        <taxon>Actinomycetota</taxon>
        <taxon>Actinomycetes</taxon>
        <taxon>Frankiales</taxon>
        <taxon>Frankiaceae</taxon>
        <taxon>Parafrankia</taxon>
    </lineage>
</organism>
<dbReference type="PANTHER" id="PTHR10696">
    <property type="entry name" value="GAMMA-BUTYROBETAINE HYDROXYLASE-RELATED"/>
    <property type="match status" value="1"/>
</dbReference>
<keyword evidence="2" id="KW-0560">Oxidoreductase</keyword>
<reference evidence="7" key="1">
    <citation type="submission" date="2015-11" db="EMBL/GenBank/DDBJ databases">
        <authorList>
            <person name="Varghese N."/>
        </authorList>
    </citation>
    <scope>NUCLEOTIDE SEQUENCE [LARGE SCALE GENOMIC DNA]</scope>
    <source>
        <strain evidence="7">DSM 45899</strain>
    </source>
</reference>
<evidence type="ECO:0000256" key="1">
    <source>
        <dbReference type="ARBA" id="ARBA00001954"/>
    </source>
</evidence>
<proteinExistence type="predicted"/>
<evidence type="ECO:0000313" key="7">
    <source>
        <dbReference type="Proteomes" id="UP000198802"/>
    </source>
</evidence>
<dbReference type="SUPFAM" id="SSF51197">
    <property type="entry name" value="Clavaminate synthase-like"/>
    <property type="match status" value="1"/>
</dbReference>
<keyword evidence="6" id="KW-0223">Dioxygenase</keyword>
<evidence type="ECO:0000256" key="2">
    <source>
        <dbReference type="ARBA" id="ARBA00023002"/>
    </source>
</evidence>
<dbReference type="EMBL" id="FAOZ01000003">
    <property type="protein sequence ID" value="CUU54758.1"/>
    <property type="molecule type" value="Genomic_DNA"/>
</dbReference>
<evidence type="ECO:0000256" key="3">
    <source>
        <dbReference type="ARBA" id="ARBA00023004"/>
    </source>
</evidence>
<gene>
    <name evidence="6" type="ORF">Ga0074812_103248</name>
</gene>
<dbReference type="Pfam" id="PF02668">
    <property type="entry name" value="TauD"/>
    <property type="match status" value="1"/>
</dbReference>
<feature type="domain" description="TauD/TfdA-like" evidence="5">
    <location>
        <begin position="79"/>
        <end position="309"/>
    </location>
</feature>
<dbReference type="GO" id="GO:0051213">
    <property type="term" value="F:dioxygenase activity"/>
    <property type="evidence" value="ECO:0007669"/>
    <property type="project" value="UniProtKB-KW"/>
</dbReference>
<name>A0A0S4QJT2_9ACTN</name>
<comment type="cofactor">
    <cofactor evidence="1">
        <name>Fe(2+)</name>
        <dbReference type="ChEBI" id="CHEBI:29033"/>
    </cofactor>
</comment>
<keyword evidence="7" id="KW-1185">Reference proteome</keyword>
<dbReference type="Gene3D" id="3.60.130.10">
    <property type="entry name" value="Clavaminate synthase-like"/>
    <property type="match status" value="1"/>
</dbReference>
<dbReference type="InterPro" id="IPR050411">
    <property type="entry name" value="AlphaKG_dependent_hydroxylases"/>
</dbReference>
<dbReference type="InterPro" id="IPR003819">
    <property type="entry name" value="TauD/TfdA-like"/>
</dbReference>
<dbReference type="RefSeq" id="WP_091272561.1">
    <property type="nucleotide sequence ID" value="NZ_FAOZ01000003.1"/>
</dbReference>
<evidence type="ECO:0000259" key="5">
    <source>
        <dbReference type="Pfam" id="PF02668"/>
    </source>
</evidence>
<dbReference type="AlphaFoldDB" id="A0A0S4QJT2"/>
<accession>A0A0S4QJT2</accession>
<protein>
    <submittedName>
        <fullName evidence="6">Taurine catabolism dioxygenase TauD, TfdA family</fullName>
    </submittedName>
</protein>
<dbReference type="Proteomes" id="UP000198802">
    <property type="component" value="Unassembled WGS sequence"/>
</dbReference>
<dbReference type="PANTHER" id="PTHR10696:SF56">
    <property type="entry name" value="TAUD_TFDA-LIKE DOMAIN-CONTAINING PROTEIN"/>
    <property type="match status" value="1"/>
</dbReference>
<keyword evidence="3" id="KW-0408">Iron</keyword>